<comment type="subcellular location">
    <subcellularLocation>
        <location evidence="9">Cytoplasm</location>
    </subcellularLocation>
</comment>
<evidence type="ECO:0000313" key="11">
    <source>
        <dbReference type="EMBL" id="MEE1676102.1"/>
    </source>
</evidence>
<evidence type="ECO:0000313" key="12">
    <source>
        <dbReference type="Proteomes" id="UP001310248"/>
    </source>
</evidence>
<keyword evidence="12" id="KW-1185">Reference proteome</keyword>
<keyword evidence="6 9" id="KW-0418">Kinase</keyword>
<protein>
    <recommendedName>
        <fullName evidence="3 9">Guanylate kinase</fullName>
        <ecNumber evidence="2 9">2.7.4.8</ecNumber>
    </recommendedName>
    <alternativeName>
        <fullName evidence="8 9">GMP kinase</fullName>
    </alternativeName>
</protein>
<dbReference type="PROSITE" id="PS50052">
    <property type="entry name" value="GUANYLATE_KINASE_2"/>
    <property type="match status" value="1"/>
</dbReference>
<dbReference type="Proteomes" id="UP001310248">
    <property type="component" value="Unassembled WGS sequence"/>
</dbReference>
<comment type="similarity">
    <text evidence="1 9">Belongs to the guanylate kinase family.</text>
</comment>
<evidence type="ECO:0000256" key="3">
    <source>
        <dbReference type="ARBA" id="ARBA00016296"/>
    </source>
</evidence>
<dbReference type="InterPro" id="IPR027417">
    <property type="entry name" value="P-loop_NTPase"/>
</dbReference>
<feature type="binding site" evidence="9">
    <location>
        <begin position="12"/>
        <end position="19"/>
    </location>
    <ligand>
        <name>ATP</name>
        <dbReference type="ChEBI" id="CHEBI:30616"/>
    </ligand>
</feature>
<dbReference type="PANTHER" id="PTHR23117:SF13">
    <property type="entry name" value="GUANYLATE KINASE"/>
    <property type="match status" value="1"/>
</dbReference>
<dbReference type="InterPro" id="IPR008145">
    <property type="entry name" value="GK/Ca_channel_bsu"/>
</dbReference>
<dbReference type="Pfam" id="PF00625">
    <property type="entry name" value="Guanylate_kin"/>
    <property type="match status" value="1"/>
</dbReference>
<evidence type="ECO:0000256" key="2">
    <source>
        <dbReference type="ARBA" id="ARBA00012961"/>
    </source>
</evidence>
<dbReference type="InterPro" id="IPR020590">
    <property type="entry name" value="Guanylate_kinase_CS"/>
</dbReference>
<keyword evidence="9" id="KW-0963">Cytoplasm</keyword>
<evidence type="ECO:0000256" key="4">
    <source>
        <dbReference type="ARBA" id="ARBA00022679"/>
    </source>
</evidence>
<reference evidence="11 12" key="2">
    <citation type="submission" date="2023-12" db="EMBL/GenBank/DDBJ databases">
        <authorList>
            <consortium name="Cladostephus spongiosus"/>
            <person name="Lorente B."/>
            <person name="Cabral C."/>
            <person name="Frias J."/>
            <person name="Faria J."/>
            <person name="Toubarro D."/>
        </authorList>
    </citation>
    <scope>NUCLEOTIDE SEQUENCE [LARGE SCALE GENOMIC DNA]</scope>
    <source>
        <strain evidence="11 12">ZMCS4</strain>
    </source>
</reference>
<keyword evidence="7 9" id="KW-0067">ATP-binding</keyword>
<evidence type="ECO:0000256" key="5">
    <source>
        <dbReference type="ARBA" id="ARBA00022741"/>
    </source>
</evidence>
<comment type="catalytic activity">
    <reaction evidence="9">
        <text>GMP + ATP = GDP + ADP</text>
        <dbReference type="Rhea" id="RHEA:20780"/>
        <dbReference type="ChEBI" id="CHEBI:30616"/>
        <dbReference type="ChEBI" id="CHEBI:58115"/>
        <dbReference type="ChEBI" id="CHEBI:58189"/>
        <dbReference type="ChEBI" id="CHEBI:456216"/>
        <dbReference type="EC" id="2.7.4.8"/>
    </reaction>
</comment>
<comment type="function">
    <text evidence="9">Essential for recycling GMP and indirectly, cGMP.</text>
</comment>
<feature type="domain" description="Guanylate kinase-like" evidence="10">
    <location>
        <begin position="5"/>
        <end position="185"/>
    </location>
</feature>
<keyword evidence="5 9" id="KW-0547">Nucleotide-binding</keyword>
<dbReference type="HAMAP" id="MF_00328">
    <property type="entry name" value="Guanylate_kinase"/>
    <property type="match status" value="1"/>
</dbReference>
<dbReference type="PROSITE" id="PS00856">
    <property type="entry name" value="GUANYLATE_KINASE_1"/>
    <property type="match status" value="1"/>
</dbReference>
<gene>
    <name evidence="9 11" type="primary">gmk</name>
    <name evidence="11" type="ORF">SNR37_001429</name>
</gene>
<evidence type="ECO:0000256" key="8">
    <source>
        <dbReference type="ARBA" id="ARBA00030128"/>
    </source>
</evidence>
<dbReference type="RefSeq" id="WP_329776832.1">
    <property type="nucleotide sequence ID" value="NZ_JAYDYW010000017.1"/>
</dbReference>
<dbReference type="Gene3D" id="3.40.50.300">
    <property type="entry name" value="P-loop containing nucleotide triphosphate hydrolases"/>
    <property type="match status" value="1"/>
</dbReference>
<dbReference type="PANTHER" id="PTHR23117">
    <property type="entry name" value="GUANYLATE KINASE-RELATED"/>
    <property type="match status" value="1"/>
</dbReference>
<dbReference type="InterPro" id="IPR017665">
    <property type="entry name" value="Guanylate_kinase"/>
</dbReference>
<dbReference type="EC" id="2.7.4.8" evidence="2 9"/>
<evidence type="ECO:0000256" key="7">
    <source>
        <dbReference type="ARBA" id="ARBA00022840"/>
    </source>
</evidence>
<name>A0ABU7G9P6_9ALTE</name>
<sequence>MAITGTLYIVSAPSGAGKSSMINAYLSRHRAYPAQVSVSHTTRASRPGEIDGNHYHFVNHDEFKKLISEQAFFEYAEVFGNFYGTSRHTIEKTLAEGIDVFLDIDWQGARQVKQMMPEAVSVFILPPSREELENRLHMRGQDSPDVIKKRMDEAESEMSHYNEYDYLIINSNFDEALSELTAIITGQRLQTRQQAAKHRGLLDELLSK</sequence>
<dbReference type="SMART" id="SM00072">
    <property type="entry name" value="GuKc"/>
    <property type="match status" value="1"/>
</dbReference>
<accession>A0ABU7G9P6</accession>
<dbReference type="SUPFAM" id="SSF52540">
    <property type="entry name" value="P-loop containing nucleoside triphosphate hydrolases"/>
    <property type="match status" value="1"/>
</dbReference>
<keyword evidence="4 9" id="KW-0808">Transferase</keyword>
<evidence type="ECO:0000256" key="6">
    <source>
        <dbReference type="ARBA" id="ARBA00022777"/>
    </source>
</evidence>
<dbReference type="NCBIfam" id="TIGR03263">
    <property type="entry name" value="guanyl_kin"/>
    <property type="match status" value="1"/>
</dbReference>
<dbReference type="EMBL" id="JAYDYW010000017">
    <property type="protein sequence ID" value="MEE1676102.1"/>
    <property type="molecule type" value="Genomic_DNA"/>
</dbReference>
<comment type="caution">
    <text evidence="11">The sequence shown here is derived from an EMBL/GenBank/DDBJ whole genome shotgun (WGS) entry which is preliminary data.</text>
</comment>
<organism evidence="11 12">
    <name type="scientific">Agarivorans aestuarii</name>
    <dbReference type="NCBI Taxonomy" id="1563703"/>
    <lineage>
        <taxon>Bacteria</taxon>
        <taxon>Pseudomonadati</taxon>
        <taxon>Pseudomonadota</taxon>
        <taxon>Gammaproteobacteria</taxon>
        <taxon>Alteromonadales</taxon>
        <taxon>Alteromonadaceae</taxon>
        <taxon>Agarivorans</taxon>
    </lineage>
</organism>
<dbReference type="CDD" id="cd00071">
    <property type="entry name" value="GMPK"/>
    <property type="match status" value="1"/>
</dbReference>
<dbReference type="InterPro" id="IPR008144">
    <property type="entry name" value="Guanylate_kin-like_dom"/>
</dbReference>
<reference evidence="12" key="1">
    <citation type="submission" date="2023-07" db="EMBL/GenBank/DDBJ databases">
        <title>Draft genome sequence of Agarivorans aestuarii strain ZMCS4, a CAZymes producing bacteria isolated from the marine brown algae Clodostephus spongiosus.</title>
        <authorList>
            <person name="Lorente B."/>
            <person name="Cabral C."/>
            <person name="Frias J."/>
            <person name="Faria J."/>
            <person name="Toubarro D."/>
        </authorList>
    </citation>
    <scope>NUCLEOTIDE SEQUENCE [LARGE SCALE GENOMIC DNA]</scope>
    <source>
        <strain evidence="12">ZMCS4</strain>
    </source>
</reference>
<evidence type="ECO:0000259" key="10">
    <source>
        <dbReference type="PROSITE" id="PS50052"/>
    </source>
</evidence>
<evidence type="ECO:0000256" key="9">
    <source>
        <dbReference type="HAMAP-Rule" id="MF_00328"/>
    </source>
</evidence>
<proteinExistence type="inferred from homology"/>
<dbReference type="GO" id="GO:0004385">
    <property type="term" value="F:GMP kinase activity"/>
    <property type="evidence" value="ECO:0007669"/>
    <property type="project" value="UniProtKB-EC"/>
</dbReference>
<dbReference type="Gene3D" id="3.30.63.10">
    <property type="entry name" value="Guanylate Kinase phosphate binding domain"/>
    <property type="match status" value="1"/>
</dbReference>
<evidence type="ECO:0000256" key="1">
    <source>
        <dbReference type="ARBA" id="ARBA00005790"/>
    </source>
</evidence>